<keyword evidence="4" id="KW-1185">Reference proteome</keyword>
<evidence type="ECO:0000256" key="1">
    <source>
        <dbReference type="SAM" id="MobiDB-lite"/>
    </source>
</evidence>
<keyword evidence="2" id="KW-0732">Signal</keyword>
<dbReference type="RefSeq" id="WP_090963199.1">
    <property type="nucleotide sequence ID" value="NZ_CP181348.1"/>
</dbReference>
<feature type="compositionally biased region" description="Low complexity" evidence="1">
    <location>
        <begin position="35"/>
        <end position="51"/>
    </location>
</feature>
<dbReference type="PROSITE" id="PS51257">
    <property type="entry name" value="PROKAR_LIPOPROTEIN"/>
    <property type="match status" value="1"/>
</dbReference>
<feature type="signal peptide" evidence="2">
    <location>
        <begin position="1"/>
        <end position="20"/>
    </location>
</feature>
<evidence type="ECO:0000256" key="2">
    <source>
        <dbReference type="SAM" id="SignalP"/>
    </source>
</evidence>
<organism evidence="3 4">
    <name type="scientific">Aureimonas phyllosphaerae</name>
    <dbReference type="NCBI Taxonomy" id="1166078"/>
    <lineage>
        <taxon>Bacteria</taxon>
        <taxon>Pseudomonadati</taxon>
        <taxon>Pseudomonadota</taxon>
        <taxon>Alphaproteobacteria</taxon>
        <taxon>Hyphomicrobiales</taxon>
        <taxon>Aurantimonadaceae</taxon>
        <taxon>Aureimonas</taxon>
    </lineage>
</organism>
<dbReference type="Proteomes" id="UP000531216">
    <property type="component" value="Unassembled WGS sequence"/>
</dbReference>
<dbReference type="AlphaFoldDB" id="A0A7W6BYT8"/>
<name>A0A7W6BYT8_9HYPH</name>
<reference evidence="3 4" key="1">
    <citation type="submission" date="2020-08" db="EMBL/GenBank/DDBJ databases">
        <title>Genomic Encyclopedia of Type Strains, Phase IV (KMG-IV): sequencing the most valuable type-strain genomes for metagenomic binning, comparative biology and taxonomic classification.</title>
        <authorList>
            <person name="Goeker M."/>
        </authorList>
    </citation>
    <scope>NUCLEOTIDE SEQUENCE [LARGE SCALE GENOMIC DNA]</scope>
    <source>
        <strain evidence="3 4">DSM 25024</strain>
    </source>
</reference>
<feature type="region of interest" description="Disordered" evidence="1">
    <location>
        <begin position="29"/>
        <end position="61"/>
    </location>
</feature>
<proteinExistence type="predicted"/>
<evidence type="ECO:0000313" key="3">
    <source>
        <dbReference type="EMBL" id="MBB3936191.1"/>
    </source>
</evidence>
<feature type="chain" id="PRO_5031104961" evidence="2">
    <location>
        <begin position="21"/>
        <end position="61"/>
    </location>
</feature>
<protein>
    <submittedName>
        <fullName evidence="3">Uncharacterized protein</fullName>
    </submittedName>
</protein>
<evidence type="ECO:0000313" key="4">
    <source>
        <dbReference type="Proteomes" id="UP000531216"/>
    </source>
</evidence>
<accession>A0A7W6BYT8</accession>
<feature type="compositionally biased region" description="Gly residues" evidence="1">
    <location>
        <begin position="52"/>
        <end position="61"/>
    </location>
</feature>
<gene>
    <name evidence="3" type="ORF">GGR05_002341</name>
</gene>
<sequence length="61" mass="5851">MTLRPTLTAAALLAVLGLGACKDNGTVETQPGAGSAATQTLTQSQQSSASDGSGGDAHAGH</sequence>
<comment type="caution">
    <text evidence="3">The sequence shown here is derived from an EMBL/GenBank/DDBJ whole genome shotgun (WGS) entry which is preliminary data.</text>
</comment>
<dbReference type="EMBL" id="JACIDO010000004">
    <property type="protein sequence ID" value="MBB3936191.1"/>
    <property type="molecule type" value="Genomic_DNA"/>
</dbReference>